<keyword evidence="1" id="KW-0732">Signal</keyword>
<gene>
    <name evidence="2" type="ORF">PYCCODRAFT_1439269</name>
</gene>
<dbReference type="Proteomes" id="UP000193067">
    <property type="component" value="Unassembled WGS sequence"/>
</dbReference>
<accession>A0A1Y2IB79</accession>
<evidence type="ECO:0008006" key="4">
    <source>
        <dbReference type="Google" id="ProtNLM"/>
    </source>
</evidence>
<reference evidence="2 3" key="1">
    <citation type="journal article" date="2015" name="Biotechnol. Biofuels">
        <title>Enhanced degradation of softwood versus hardwood by the white-rot fungus Pycnoporus coccineus.</title>
        <authorList>
            <person name="Couturier M."/>
            <person name="Navarro D."/>
            <person name="Chevret D."/>
            <person name="Henrissat B."/>
            <person name="Piumi F."/>
            <person name="Ruiz-Duenas F.J."/>
            <person name="Martinez A.T."/>
            <person name="Grigoriev I.V."/>
            <person name="Riley R."/>
            <person name="Lipzen A."/>
            <person name="Berrin J.G."/>
            <person name="Master E.R."/>
            <person name="Rosso M.N."/>
        </authorList>
    </citation>
    <scope>NUCLEOTIDE SEQUENCE [LARGE SCALE GENOMIC DNA]</scope>
    <source>
        <strain evidence="2 3">BRFM310</strain>
    </source>
</reference>
<dbReference type="EMBL" id="KZ084138">
    <property type="protein sequence ID" value="OSC98398.1"/>
    <property type="molecule type" value="Genomic_DNA"/>
</dbReference>
<keyword evidence="3" id="KW-1185">Reference proteome</keyword>
<evidence type="ECO:0000313" key="3">
    <source>
        <dbReference type="Proteomes" id="UP000193067"/>
    </source>
</evidence>
<organism evidence="2 3">
    <name type="scientific">Trametes coccinea (strain BRFM310)</name>
    <name type="common">Pycnoporus coccineus</name>
    <dbReference type="NCBI Taxonomy" id="1353009"/>
    <lineage>
        <taxon>Eukaryota</taxon>
        <taxon>Fungi</taxon>
        <taxon>Dikarya</taxon>
        <taxon>Basidiomycota</taxon>
        <taxon>Agaricomycotina</taxon>
        <taxon>Agaricomycetes</taxon>
        <taxon>Polyporales</taxon>
        <taxon>Polyporaceae</taxon>
        <taxon>Trametes</taxon>
    </lineage>
</organism>
<dbReference type="AlphaFoldDB" id="A0A1Y2IB79"/>
<evidence type="ECO:0000256" key="1">
    <source>
        <dbReference type="SAM" id="SignalP"/>
    </source>
</evidence>
<feature type="signal peptide" evidence="1">
    <location>
        <begin position="1"/>
        <end position="23"/>
    </location>
</feature>
<feature type="chain" id="PRO_5012486010" description="Secreted protein" evidence="1">
    <location>
        <begin position="24"/>
        <end position="125"/>
    </location>
</feature>
<protein>
    <recommendedName>
        <fullName evidence="4">Secreted protein</fullName>
    </recommendedName>
</protein>
<proteinExistence type="predicted"/>
<name>A0A1Y2IB79_TRAC3</name>
<evidence type="ECO:0000313" key="2">
    <source>
        <dbReference type="EMBL" id="OSC98398.1"/>
    </source>
</evidence>
<sequence>MALATLPQLLLDAFAASIFACWANVTEMLRQTSPTADYQPDKRPTSAFSPTSIHNAFNSPLYSLQTQRITVARLRYTLWSVGCEACGGHLMCNRVHNSRGCRLRLAVSSMGSLQASPVASLYSSE</sequence>